<dbReference type="Proteomes" id="UP001055117">
    <property type="component" value="Unassembled WGS sequence"/>
</dbReference>
<reference evidence="2 3" key="1">
    <citation type="journal article" date="2021" name="Front. Microbiol.">
        <title>Comprehensive Comparative Genomics and Phenotyping of Methylobacterium Species.</title>
        <authorList>
            <person name="Alessa O."/>
            <person name="Ogura Y."/>
            <person name="Fujitani Y."/>
            <person name="Takami H."/>
            <person name="Hayashi T."/>
            <person name="Sahin N."/>
            <person name="Tani A."/>
        </authorList>
    </citation>
    <scope>NUCLEOTIDE SEQUENCE [LARGE SCALE GENOMIC DNA]</scope>
    <source>
        <strain evidence="2 3">DSM 23679</strain>
    </source>
</reference>
<evidence type="ECO:0000256" key="1">
    <source>
        <dbReference type="SAM" id="MobiDB-lite"/>
    </source>
</evidence>
<comment type="caution">
    <text evidence="2">The sequence shown here is derived from an EMBL/GenBank/DDBJ whole genome shotgun (WGS) entry which is preliminary data.</text>
</comment>
<keyword evidence="3" id="KW-1185">Reference proteome</keyword>
<dbReference type="EMBL" id="BPQG01000067">
    <property type="protein sequence ID" value="GJD46104.1"/>
    <property type="molecule type" value="Genomic_DNA"/>
</dbReference>
<dbReference type="RefSeq" id="WP_238272808.1">
    <property type="nucleotide sequence ID" value="NZ_BPQG01000067.1"/>
</dbReference>
<accession>A0ABQ4QM32</accession>
<gene>
    <name evidence="2" type="ORF">AFCDBAGC_3984</name>
</gene>
<feature type="compositionally biased region" description="Low complexity" evidence="1">
    <location>
        <begin position="199"/>
        <end position="208"/>
    </location>
</feature>
<evidence type="ECO:0000313" key="3">
    <source>
        <dbReference type="Proteomes" id="UP001055117"/>
    </source>
</evidence>
<proteinExistence type="predicted"/>
<feature type="region of interest" description="Disordered" evidence="1">
    <location>
        <begin position="196"/>
        <end position="220"/>
    </location>
</feature>
<protein>
    <submittedName>
        <fullName evidence="2">Uncharacterized protein</fullName>
    </submittedName>
</protein>
<sequence length="275" mass="29986">MLADGRESRPITEGLRIGLHQPATQLRTLVAFIAEALPFWRDDEMRPPETAEDALSDQLCDFLNDAARAAPGFDAFKFQRETRDDIKGGRNLDIAAKPSDCSIWIGDRHYSRYDILLPIECKRLPTPVARKRDPREYLYSNISSTGGIQRFKSGAHAANHAFAAMIGYVQTGNIPHWQRELGTWIDDLAATAAPLWSPTTDSKSKTTTQPGGEPSLSPNIPALTVSTRSQCAISGSRCEGVPGAMIDIDALGINSVCASPDLDIQSACLLSQDCE</sequence>
<evidence type="ECO:0000313" key="2">
    <source>
        <dbReference type="EMBL" id="GJD46104.1"/>
    </source>
</evidence>
<organism evidence="2 3">
    <name type="scientific">Methylobacterium cerastii</name>
    <dbReference type="NCBI Taxonomy" id="932741"/>
    <lineage>
        <taxon>Bacteria</taxon>
        <taxon>Pseudomonadati</taxon>
        <taxon>Pseudomonadota</taxon>
        <taxon>Alphaproteobacteria</taxon>
        <taxon>Hyphomicrobiales</taxon>
        <taxon>Methylobacteriaceae</taxon>
        <taxon>Methylobacterium</taxon>
    </lineage>
</organism>
<name>A0ABQ4QM32_9HYPH</name>